<feature type="region of interest" description="Disordered" evidence="1">
    <location>
        <begin position="100"/>
        <end position="119"/>
    </location>
</feature>
<name>F0UHW1_AJEC8</name>
<gene>
    <name evidence="2" type="ORF">HCEG_04685</name>
</gene>
<proteinExistence type="predicted"/>
<organism evidence="3">
    <name type="scientific">Ajellomyces capsulatus (strain H88)</name>
    <name type="common">Darling's disease fungus</name>
    <name type="synonym">Histoplasma capsulatum</name>
    <dbReference type="NCBI Taxonomy" id="544711"/>
    <lineage>
        <taxon>Eukaryota</taxon>
        <taxon>Fungi</taxon>
        <taxon>Dikarya</taxon>
        <taxon>Ascomycota</taxon>
        <taxon>Pezizomycotina</taxon>
        <taxon>Eurotiomycetes</taxon>
        <taxon>Eurotiomycetidae</taxon>
        <taxon>Onygenales</taxon>
        <taxon>Ajellomycetaceae</taxon>
        <taxon>Histoplasma</taxon>
    </lineage>
</organism>
<dbReference type="EMBL" id="DS990639">
    <property type="protein sequence ID" value="EGC45470.1"/>
    <property type="molecule type" value="Genomic_DNA"/>
</dbReference>
<evidence type="ECO:0000256" key="1">
    <source>
        <dbReference type="SAM" id="MobiDB-lite"/>
    </source>
</evidence>
<dbReference type="HOGENOM" id="CLU_2060792_0_0_1"/>
<sequence>MTNTVQFRFPTTTPQFGPIYGVRSISNFVRCRATGLPLSLRLLRLFRLLRLASTCFTLERFLCPPAACIHTGTDYVHAHYHICSLLKFLARLIENFRKESSSPPYIESQPIAAPKPPLP</sequence>
<evidence type="ECO:0000313" key="2">
    <source>
        <dbReference type="EMBL" id="EGC45470.1"/>
    </source>
</evidence>
<dbReference type="AlphaFoldDB" id="F0UHW1"/>
<dbReference type="Proteomes" id="UP000008142">
    <property type="component" value="Unassembled WGS sequence"/>
</dbReference>
<protein>
    <submittedName>
        <fullName evidence="2">Predicted protein</fullName>
    </submittedName>
</protein>
<accession>F0UHW1</accession>
<evidence type="ECO:0000313" key="3">
    <source>
        <dbReference type="Proteomes" id="UP000008142"/>
    </source>
</evidence>
<reference evidence="3" key="1">
    <citation type="submission" date="2008-07" db="EMBL/GenBank/DDBJ databases">
        <title>Annotation of Ajellomyces capsulatus strain H88.</title>
        <authorList>
            <person name="Champion M."/>
            <person name="Cuomo C."/>
            <person name="Ma L.-J."/>
            <person name="Henn M.R."/>
            <person name="Sil A."/>
            <person name="Goldman B."/>
            <person name="Young S.K."/>
            <person name="Kodira C.D."/>
            <person name="Zeng Q."/>
            <person name="Koehrsen M."/>
            <person name="Alvarado L."/>
            <person name="Berlin A."/>
            <person name="Borenstein D."/>
            <person name="Chen Z."/>
            <person name="Engels R."/>
            <person name="Freedman E."/>
            <person name="Gellesch M."/>
            <person name="Goldberg J."/>
            <person name="Griggs A."/>
            <person name="Gujja S."/>
            <person name="Heiman D."/>
            <person name="Hepburn T."/>
            <person name="Howarth C."/>
            <person name="Jen D."/>
            <person name="Larson L."/>
            <person name="Lewis B."/>
            <person name="Mehta T."/>
            <person name="Park D."/>
            <person name="Pearson M."/>
            <person name="Roberts A."/>
            <person name="Saif S."/>
            <person name="Shea T."/>
            <person name="Shenoy N."/>
            <person name="Sisk P."/>
            <person name="Stolte C."/>
            <person name="Sykes S."/>
            <person name="Walk T."/>
            <person name="White J."/>
            <person name="Yandava C."/>
            <person name="Klein B."/>
            <person name="McEwen J.G."/>
            <person name="Puccia R."/>
            <person name="Goldman G.H."/>
            <person name="Felipe M.S."/>
            <person name="Nino-Vega G."/>
            <person name="San-Blas G."/>
            <person name="Taylor J."/>
            <person name="Mendoza L."/>
            <person name="Galagan J."/>
            <person name="Nusbaum C."/>
            <person name="Birren B."/>
        </authorList>
    </citation>
    <scope>NUCLEOTIDE SEQUENCE [LARGE SCALE GENOMIC DNA]</scope>
    <source>
        <strain evidence="3">H88</strain>
    </source>
</reference>